<organism evidence="2 3">
    <name type="scientific">candidate division WOR-1 bacterium RIFCSPLOWO2_02_FULL_46_20</name>
    <dbReference type="NCBI Taxonomy" id="1802567"/>
    <lineage>
        <taxon>Bacteria</taxon>
        <taxon>Bacillati</taxon>
        <taxon>Saganbacteria</taxon>
    </lineage>
</organism>
<accession>A0A1F4RGI2</accession>
<evidence type="ECO:0000256" key="1">
    <source>
        <dbReference type="SAM" id="SignalP"/>
    </source>
</evidence>
<dbReference type="Proteomes" id="UP000176938">
    <property type="component" value="Unassembled WGS sequence"/>
</dbReference>
<dbReference type="EMBL" id="METP01000006">
    <property type="protein sequence ID" value="OGC07295.1"/>
    <property type="molecule type" value="Genomic_DNA"/>
</dbReference>
<comment type="caution">
    <text evidence="2">The sequence shown here is derived from an EMBL/GenBank/DDBJ whole genome shotgun (WGS) entry which is preliminary data.</text>
</comment>
<feature type="chain" id="PRO_5009514215" description="Cell surface protein SprA" evidence="1">
    <location>
        <begin position="25"/>
        <end position="1366"/>
    </location>
</feature>
<name>A0A1F4RGI2_UNCSA</name>
<sequence length="1366" mass="149993">MNKICRLIFFLSVSVVLLSLPSLANQGDYPQVEIGGYKKWEFKKAGVSPASNYFSGLSQLGGYSPTFTGGPWQERLQLQILGQLSENLSVGYDLEQQPETPERYDVKVKYHENELTFGDFSASFTGNEFASVAKQLNGVLLTAKDGWYDIITVPSAKLKSQSQKLSTQKGNNTQGPYSLGHGSILDGSEAITLNNISQRRNIDYTINYFEGKITFTRILTSDDIISYNYEYTNVLDLFFPTLSKRDFFGFQSRFTFNPEEFGKSQPIMEPVTRAMREMYPASVGSAEPTPAEEEASGQYRLKHTPVVNFSEKLTFRGSALKKNEDYIIRYDQGIIKLLTRFLPQASEPLSIEYNYYESAENTESLLGIGSRGPYQLAHDNVVAESERIEVDGKLLTRDLEYSIDNNFGELVFGVVISSTSQIKATYRYKVTAIPAIPDSKFPKELKIGTTYLKESAKKSVGTVTASIIESISGADIINNNYHAYLQNRPITPTTESGANFTVRLDGVELTWEVDYSIPTTQLDSATGKFTVTPEAQLAFRTDYRDPSDGYTTGTIKFLNPLNISAASTIIITYTYYKSVVGKYSGLGDGTRGPYYLRNVRNIAPGTETVQVWEQGSSVIASYTRNASFEANAGDKGYSINYIADTPSITFNNELSATKNYQIIYQYVPPQVFAGGDITHSVIGADGSFKIGDLFTINSAYAKSETDQVSIAETTLESFSGSGTKSYILKSAQDIIEGSEKVSVNAKVLNRDLDYFVSYTKPGQITLYYLTPSSSDAISVEYQFQSQVGLVVGQTVKSGGAFRFGAETKLFGDILSVGGSTKQIDSDFTPMGVTSIGFGSKYKEYNVKLKPNFHSFFTNYSYKENNNPIGASRTQYQNSYDNSVTLGINPRGLAQIDFSYRLYQTLDELASGSSHSGDTVQNSYALSVAPLGIERGIFSLTHKYDLKKSVSESDPLRDSNSFSQTSTDYLHANANLKFTERVTAGFDYQKSEPTTVALRSSSTEATAEALSAHTQSIDTSYNLSVDLTTGPLQKWTARASLLNHEGNTLVKSFGAASDVSATKNQTYHMDLIPFSMLTTSLDHNRQESLTVVVGGTNPKTERTSANINLSPLAWLSGSWASSQSDSVPETGLSNRTTGKANTYNITYKPISIPIFSLDSRFTLSDNNQTAPSGTTPEVTTNTNTFAQNYTATLSPFPILPLSLGLALENYKNANDHPLSASQIDTETTNRTITAGTTLNPLPPLAISTTYNHKTTRVIKDLRVSPSDKKKIIMDTKATYQIAGWGTLTFDQQDEKNGGEIQGGSVADLNIQKVTQTLSLSVTMPVDNPVLTNFVLTGSYKSVDYKNLANTSDNFLASLLSIEGALNF</sequence>
<evidence type="ECO:0000313" key="2">
    <source>
        <dbReference type="EMBL" id="OGC07295.1"/>
    </source>
</evidence>
<proteinExistence type="predicted"/>
<gene>
    <name evidence="2" type="ORF">A3H38_04420</name>
</gene>
<evidence type="ECO:0000313" key="3">
    <source>
        <dbReference type="Proteomes" id="UP000176938"/>
    </source>
</evidence>
<evidence type="ECO:0008006" key="4">
    <source>
        <dbReference type="Google" id="ProtNLM"/>
    </source>
</evidence>
<reference evidence="2 3" key="1">
    <citation type="journal article" date="2016" name="Nat. Commun.">
        <title>Thousands of microbial genomes shed light on interconnected biogeochemical processes in an aquifer system.</title>
        <authorList>
            <person name="Anantharaman K."/>
            <person name="Brown C.T."/>
            <person name="Hug L.A."/>
            <person name="Sharon I."/>
            <person name="Castelle C.J."/>
            <person name="Probst A.J."/>
            <person name="Thomas B.C."/>
            <person name="Singh A."/>
            <person name="Wilkins M.J."/>
            <person name="Karaoz U."/>
            <person name="Brodie E.L."/>
            <person name="Williams K.H."/>
            <person name="Hubbard S.S."/>
            <person name="Banfield J.F."/>
        </authorList>
    </citation>
    <scope>NUCLEOTIDE SEQUENCE [LARGE SCALE GENOMIC DNA]</scope>
</reference>
<feature type="signal peptide" evidence="1">
    <location>
        <begin position="1"/>
        <end position="24"/>
    </location>
</feature>
<keyword evidence="1" id="KW-0732">Signal</keyword>
<protein>
    <recommendedName>
        <fullName evidence="4">Cell surface protein SprA</fullName>
    </recommendedName>
</protein>